<organism evidence="4 5">
    <name type="scientific">Microscilla marina ATCC 23134</name>
    <dbReference type="NCBI Taxonomy" id="313606"/>
    <lineage>
        <taxon>Bacteria</taxon>
        <taxon>Pseudomonadati</taxon>
        <taxon>Bacteroidota</taxon>
        <taxon>Cytophagia</taxon>
        <taxon>Cytophagales</taxon>
        <taxon>Microscillaceae</taxon>
        <taxon>Microscilla</taxon>
    </lineage>
</organism>
<dbReference type="Pfam" id="PF18962">
    <property type="entry name" value="Por_Secre_tail"/>
    <property type="match status" value="1"/>
</dbReference>
<dbReference type="NCBIfam" id="TIGR04183">
    <property type="entry name" value="Por_Secre_tail"/>
    <property type="match status" value="1"/>
</dbReference>
<reference evidence="4 5" key="1">
    <citation type="submission" date="2007-01" db="EMBL/GenBank/DDBJ databases">
        <authorList>
            <person name="Haygood M."/>
            <person name="Podell S."/>
            <person name="Anderson C."/>
            <person name="Hopkinson B."/>
            <person name="Roe K."/>
            <person name="Barbeau K."/>
            <person name="Gaasterland T."/>
            <person name="Ferriera S."/>
            <person name="Johnson J."/>
            <person name="Kravitz S."/>
            <person name="Beeson K."/>
            <person name="Sutton G."/>
            <person name="Rogers Y.-H."/>
            <person name="Friedman R."/>
            <person name="Frazier M."/>
            <person name="Venter J.C."/>
        </authorList>
    </citation>
    <scope>NUCLEOTIDE SEQUENCE [LARGE SCALE GENOMIC DNA]</scope>
    <source>
        <strain evidence="4 5">ATCC 23134</strain>
    </source>
</reference>
<dbReference type="Pfam" id="PF14240">
    <property type="entry name" value="YHYH"/>
    <property type="match status" value="1"/>
</dbReference>
<dbReference type="eggNOG" id="ENOG502Z888">
    <property type="taxonomic scope" value="Bacteria"/>
</dbReference>
<evidence type="ECO:0000259" key="2">
    <source>
        <dbReference type="Pfam" id="PF14240"/>
    </source>
</evidence>
<keyword evidence="1" id="KW-0732">Signal</keyword>
<evidence type="ECO:0000313" key="4">
    <source>
        <dbReference type="EMBL" id="EAY23888.1"/>
    </source>
</evidence>
<keyword evidence="5" id="KW-1185">Reference proteome</keyword>
<evidence type="ECO:0008006" key="6">
    <source>
        <dbReference type="Google" id="ProtNLM"/>
    </source>
</evidence>
<feature type="signal peptide" evidence="1">
    <location>
        <begin position="1"/>
        <end position="19"/>
    </location>
</feature>
<dbReference type="InterPro" id="IPR025924">
    <property type="entry name" value="YHYH_dom"/>
</dbReference>
<dbReference type="Proteomes" id="UP000004095">
    <property type="component" value="Unassembled WGS sequence"/>
</dbReference>
<evidence type="ECO:0000259" key="3">
    <source>
        <dbReference type="Pfam" id="PF18962"/>
    </source>
</evidence>
<comment type="caution">
    <text evidence="4">The sequence shown here is derived from an EMBL/GenBank/DDBJ whole genome shotgun (WGS) entry which is preliminary data.</text>
</comment>
<dbReference type="RefSeq" id="WP_002706007.1">
    <property type="nucleotide sequence ID" value="NZ_AAWS01000100.1"/>
</dbReference>
<feature type="domain" description="YHYH" evidence="2">
    <location>
        <begin position="94"/>
        <end position="290"/>
    </location>
</feature>
<name>A2A0E9_MICM2</name>
<evidence type="ECO:0000256" key="1">
    <source>
        <dbReference type="SAM" id="SignalP"/>
    </source>
</evidence>
<dbReference type="InterPro" id="IPR026444">
    <property type="entry name" value="Secre_tail"/>
</dbReference>
<feature type="chain" id="PRO_5002641791" description="YHYH domain-containing protein" evidence="1">
    <location>
        <begin position="20"/>
        <end position="428"/>
    </location>
</feature>
<dbReference type="EMBL" id="AAWS01000100">
    <property type="protein sequence ID" value="EAY23888.1"/>
    <property type="molecule type" value="Genomic_DNA"/>
</dbReference>
<proteinExistence type="predicted"/>
<gene>
    <name evidence="4" type="ORF">M23134_06498</name>
</gene>
<accession>A2A0E9</accession>
<dbReference type="OrthoDB" id="665834at2"/>
<evidence type="ECO:0000313" key="5">
    <source>
        <dbReference type="Proteomes" id="UP000004095"/>
    </source>
</evidence>
<dbReference type="AlphaFoldDB" id="A2A0E9"/>
<feature type="domain" description="Secretion system C-terminal sorting" evidence="3">
    <location>
        <begin position="358"/>
        <end position="427"/>
    </location>
</feature>
<sequence>MKKVTLLVLLAFVPLLVKSQSLSCDSTTIYANESSNAVCIDTLGSVRYCVSNNYPDHTDNYKQPQFTVTAGNYLYAFCAYPDTAAAFTPLYETTETKKGCTSTYTFGVSINGVKYDPNSAETFQNPNTGENNIEWHVEATSSSNSIGKNMGTDNGGHLNPFGEYHYHAIPTNYFTTNLGISGTSHSPIVGYAADGFPIYYKYVYQNATDTTSAIIGLSSGYSLKSGTRPGDGVSAPDGNYDGNYYEDYKFSSGDLDECNGRYGITPDFPQGTYYYVLTDNYPYIPRCFKGTYVDHTFRIGPAASCPESTAGTDCATPVYGCLDPFATNFNTNADIDDGSCTYSTTSVSDEIYANFKAYPNPSQGSIFIALPEHIAYTVSVVNLLGETIIQTTTDASTSQITLRDLEAGIYFIKIASEKYKITKKFIVK</sequence>
<protein>
    <recommendedName>
        <fullName evidence="6">YHYH domain-containing protein</fullName>
    </recommendedName>
</protein>